<keyword evidence="3" id="KW-0336">GPI-anchor</keyword>
<dbReference type="SMART" id="SM00768">
    <property type="entry name" value="X8"/>
    <property type="match status" value="1"/>
</dbReference>
<dbReference type="GO" id="GO:0009506">
    <property type="term" value="C:plasmodesma"/>
    <property type="evidence" value="ECO:0007669"/>
    <property type="project" value="UniProtKB-ARBA"/>
</dbReference>
<evidence type="ECO:0000256" key="3">
    <source>
        <dbReference type="ARBA" id="ARBA00022622"/>
    </source>
</evidence>
<comment type="caution">
    <text evidence="12">The sequence shown here is derived from an EMBL/GenBank/DDBJ whole genome shotgun (WGS) entry which is preliminary data.</text>
</comment>
<dbReference type="GO" id="GO:0098552">
    <property type="term" value="C:side of membrane"/>
    <property type="evidence" value="ECO:0007669"/>
    <property type="project" value="UniProtKB-KW"/>
</dbReference>
<dbReference type="Gene3D" id="1.20.58.1040">
    <property type="match status" value="1"/>
</dbReference>
<feature type="chain" id="PRO_5043494144" description="X8 domain-containing protein" evidence="10">
    <location>
        <begin position="27"/>
        <end position="341"/>
    </location>
</feature>
<organism evidence="12 13">
    <name type="scientific">Linum tenue</name>
    <dbReference type="NCBI Taxonomy" id="586396"/>
    <lineage>
        <taxon>Eukaryota</taxon>
        <taxon>Viridiplantae</taxon>
        <taxon>Streptophyta</taxon>
        <taxon>Embryophyta</taxon>
        <taxon>Tracheophyta</taxon>
        <taxon>Spermatophyta</taxon>
        <taxon>Magnoliopsida</taxon>
        <taxon>eudicotyledons</taxon>
        <taxon>Gunneridae</taxon>
        <taxon>Pentapetalae</taxon>
        <taxon>rosids</taxon>
        <taxon>fabids</taxon>
        <taxon>Malpighiales</taxon>
        <taxon>Linaceae</taxon>
        <taxon>Linum</taxon>
    </lineage>
</organism>
<accession>A0AAV0M1Z0</accession>
<feature type="compositionally biased region" description="Polar residues" evidence="9">
    <location>
        <begin position="72"/>
        <end position="82"/>
    </location>
</feature>
<keyword evidence="5" id="KW-0472">Membrane</keyword>
<protein>
    <recommendedName>
        <fullName evidence="11">X8 domain-containing protein</fullName>
    </recommendedName>
</protein>
<evidence type="ECO:0000256" key="10">
    <source>
        <dbReference type="SAM" id="SignalP"/>
    </source>
</evidence>
<dbReference type="Proteomes" id="UP001154282">
    <property type="component" value="Unassembled WGS sequence"/>
</dbReference>
<dbReference type="PANTHER" id="PTHR31044:SF28">
    <property type="entry name" value="CARBOHYDRATE-BINDING X8 DOMAIN SUPERFAMILY PROTEIN"/>
    <property type="match status" value="1"/>
</dbReference>
<keyword evidence="7" id="KW-0325">Glycoprotein</keyword>
<proteinExistence type="predicted"/>
<reference evidence="12" key="1">
    <citation type="submission" date="2022-08" db="EMBL/GenBank/DDBJ databases">
        <authorList>
            <person name="Gutierrez-Valencia J."/>
        </authorList>
    </citation>
    <scope>NUCLEOTIDE SEQUENCE</scope>
</reference>
<evidence type="ECO:0000256" key="1">
    <source>
        <dbReference type="ARBA" id="ARBA00004609"/>
    </source>
</evidence>
<evidence type="ECO:0000256" key="8">
    <source>
        <dbReference type="ARBA" id="ARBA00023288"/>
    </source>
</evidence>
<name>A0AAV0M1Z0_9ROSI</name>
<evidence type="ECO:0000313" key="12">
    <source>
        <dbReference type="EMBL" id="CAI0440481.1"/>
    </source>
</evidence>
<evidence type="ECO:0000256" key="6">
    <source>
        <dbReference type="ARBA" id="ARBA00023157"/>
    </source>
</evidence>
<dbReference type="InterPro" id="IPR044788">
    <property type="entry name" value="X8_dom_prot"/>
</dbReference>
<dbReference type="Pfam" id="PF07983">
    <property type="entry name" value="X8"/>
    <property type="match status" value="1"/>
</dbReference>
<keyword evidence="6" id="KW-1015">Disulfide bond</keyword>
<evidence type="ECO:0000256" key="7">
    <source>
        <dbReference type="ARBA" id="ARBA00023180"/>
    </source>
</evidence>
<keyword evidence="13" id="KW-1185">Reference proteome</keyword>
<dbReference type="GO" id="GO:0005886">
    <property type="term" value="C:plasma membrane"/>
    <property type="evidence" value="ECO:0007669"/>
    <property type="project" value="UniProtKB-SubCell"/>
</dbReference>
<keyword evidence="2" id="KW-1003">Cell membrane</keyword>
<sequence>MRRRSSSSHQRPIAFLPLLLVYFALASSSFPVCNGSRSPGLVEGKEKKLRATGRFNIASLILQRETLGDGASNTQPYVSSPFSLPPYDSLSPQNAPPYCNEPPQGGLAQPPPPPSSGTDTGVPTPSAPTFLLPPPTDSGTGIPTPAAPAFLLPPPAPPGPSYYFPPGPLVPILPGPSTPGIIIPGPPVNIPSPPTYTIPGPYPPEAQIPPAPPAFDVPSPPVAFMPPVVFPPPTGPPSPRTGPPAALWCMAKPSVPDPIMQEAMNYACGSGADCDSIQPGGPCFQPDTVFAHASYAFNSYWQRTKSAGGSCSFGGTAILVTVDPSATKVANLFTTDAWIAI</sequence>
<feature type="region of interest" description="Disordered" evidence="9">
    <location>
        <begin position="72"/>
        <end position="151"/>
    </location>
</feature>
<dbReference type="AlphaFoldDB" id="A0AAV0M1Z0"/>
<keyword evidence="8" id="KW-0449">Lipoprotein</keyword>
<gene>
    <name evidence="12" type="ORF">LITE_LOCUS26530</name>
</gene>
<evidence type="ECO:0000256" key="5">
    <source>
        <dbReference type="ARBA" id="ARBA00023136"/>
    </source>
</evidence>
<comment type="subcellular location">
    <subcellularLocation>
        <location evidence="1">Cell membrane</location>
        <topology evidence="1">Lipid-anchor</topology>
        <topology evidence="1">GPI-anchor</topology>
    </subcellularLocation>
</comment>
<feature type="signal peptide" evidence="10">
    <location>
        <begin position="1"/>
        <end position="26"/>
    </location>
</feature>
<evidence type="ECO:0000259" key="11">
    <source>
        <dbReference type="SMART" id="SM00768"/>
    </source>
</evidence>
<evidence type="ECO:0000256" key="2">
    <source>
        <dbReference type="ARBA" id="ARBA00022475"/>
    </source>
</evidence>
<evidence type="ECO:0000313" key="13">
    <source>
        <dbReference type="Proteomes" id="UP001154282"/>
    </source>
</evidence>
<dbReference type="PANTHER" id="PTHR31044">
    <property type="entry name" value="BETA-1,3 GLUCANASE"/>
    <property type="match status" value="1"/>
</dbReference>
<evidence type="ECO:0000256" key="4">
    <source>
        <dbReference type="ARBA" id="ARBA00022729"/>
    </source>
</evidence>
<keyword evidence="4 10" id="KW-0732">Signal</keyword>
<dbReference type="FunFam" id="1.20.58.1040:FF:000001">
    <property type="entry name" value="Glucan endo-1,3-beta-glucosidase 4"/>
    <property type="match status" value="1"/>
</dbReference>
<evidence type="ECO:0000256" key="9">
    <source>
        <dbReference type="SAM" id="MobiDB-lite"/>
    </source>
</evidence>
<dbReference type="EMBL" id="CAMGYJ010000007">
    <property type="protein sequence ID" value="CAI0440481.1"/>
    <property type="molecule type" value="Genomic_DNA"/>
</dbReference>
<dbReference type="InterPro" id="IPR012946">
    <property type="entry name" value="X8"/>
</dbReference>
<feature type="domain" description="X8" evidence="11">
    <location>
        <begin position="247"/>
        <end position="330"/>
    </location>
</feature>